<feature type="active site" evidence="14">
    <location>
        <position position="7"/>
    </location>
</feature>
<evidence type="ECO:0000256" key="5">
    <source>
        <dbReference type="ARBA" id="ARBA00022759"/>
    </source>
</evidence>
<dbReference type="InterPro" id="IPR036397">
    <property type="entry name" value="RNaseH_sf"/>
</dbReference>
<comment type="function">
    <text evidence="14">The RuvA-RuvB-RuvC complex processes Holliday junction (HJ) DNA during genetic recombination and DNA repair. Endonuclease that resolves HJ intermediates. Cleaves cruciform DNA by making single-stranded nicks across the HJ at symmetrical positions within the homologous arms, yielding a 5'-phosphate and a 3'-hydroxyl group; requires a central core of homology in the junction. The consensus cleavage sequence is 5'-(A/T)TT(C/G)-3'. Cleavage occurs on the 3'-side of the TT dinucleotide at the point of strand exchange. HJ branch migration catalyzed by RuvA-RuvB allows RuvC to scan DNA until it finds its consensus sequence, where it cleaves and resolves the cruciform DNA.</text>
</comment>
<keyword evidence="2 14" id="KW-0963">Cytoplasm</keyword>
<comment type="similarity">
    <text evidence="1 14">Belongs to the RuvC family.</text>
</comment>
<keyword evidence="11 14" id="KW-0234">DNA repair</keyword>
<dbReference type="GO" id="GO:0006281">
    <property type="term" value="P:DNA repair"/>
    <property type="evidence" value="ECO:0007669"/>
    <property type="project" value="UniProtKB-UniRule"/>
</dbReference>
<dbReference type="GO" id="GO:0005737">
    <property type="term" value="C:cytoplasm"/>
    <property type="evidence" value="ECO:0007669"/>
    <property type="project" value="UniProtKB-SubCell"/>
</dbReference>
<gene>
    <name evidence="14" type="primary">ruvC</name>
    <name evidence="16" type="ORF">AJ81_05485</name>
</gene>
<evidence type="ECO:0000256" key="9">
    <source>
        <dbReference type="ARBA" id="ARBA00023125"/>
    </source>
</evidence>
<dbReference type="AlphaFoldDB" id="A0A0X1KR01"/>
<sequence length="163" mass="18014">MKILGLDPGFGTFGYGVIEVFGNKLCHVAHGAIITEKDEPIQSRLKSLYEQIKKIVQSHSPDEVAVEQLFFYKNVTTAIAVGEARGVSLLAVVELDIPIFEYTPHVVKKAVTGSGKASKGDVQKWVTLLLGLKEKPRPDDAADALAIAICHAHRRMFERRFEQ</sequence>
<keyword evidence="8 14" id="KW-0460">Magnesium</keyword>
<dbReference type="GO" id="GO:0003677">
    <property type="term" value="F:DNA binding"/>
    <property type="evidence" value="ECO:0007669"/>
    <property type="project" value="UniProtKB-KW"/>
</dbReference>
<evidence type="ECO:0000256" key="10">
    <source>
        <dbReference type="ARBA" id="ARBA00023172"/>
    </source>
</evidence>
<dbReference type="FunFam" id="3.30.420.10:FF:000002">
    <property type="entry name" value="Crossover junction endodeoxyribonuclease RuvC"/>
    <property type="match status" value="1"/>
</dbReference>
<comment type="catalytic activity">
    <reaction evidence="12 14">
        <text>Endonucleolytic cleavage at a junction such as a reciprocal single-stranded crossover between two homologous DNA duplexes (Holliday junction).</text>
        <dbReference type="EC" id="3.1.21.10"/>
    </reaction>
</comment>
<reference evidence="16 17" key="1">
    <citation type="submission" date="2014-01" db="EMBL/GenBank/DDBJ databases">
        <title>Genome sequencing of Thermotog hypogea.</title>
        <authorList>
            <person name="Zhang X."/>
            <person name="Alvare G."/>
            <person name="Fristensky B."/>
            <person name="Chen L."/>
            <person name="Suen T."/>
            <person name="Chen Q."/>
            <person name="Ma K."/>
        </authorList>
    </citation>
    <scope>NUCLEOTIDE SEQUENCE [LARGE SCALE GENOMIC DNA]</scope>
    <source>
        <strain evidence="16 17">DSM 11164</strain>
    </source>
</reference>
<comment type="subunit">
    <text evidence="13 14">Homodimer which binds Holliday junction (HJ) DNA. The HJ becomes 2-fold symmetrical on binding to RuvC with unstacked arms; it has a different conformation from HJ DNA in complex with RuvA. In the full resolvosome a probable DNA-RuvA(4)-RuvB(12)-RuvC(2) complex forms which resolves the HJ.</text>
</comment>
<dbReference type="GO" id="GO:0008821">
    <property type="term" value="F:crossover junction DNA endonuclease activity"/>
    <property type="evidence" value="ECO:0007669"/>
    <property type="project" value="UniProtKB-UniRule"/>
</dbReference>
<evidence type="ECO:0000256" key="3">
    <source>
        <dbReference type="ARBA" id="ARBA00022722"/>
    </source>
</evidence>
<dbReference type="NCBIfam" id="NF000711">
    <property type="entry name" value="PRK00039.2-1"/>
    <property type="match status" value="1"/>
</dbReference>
<dbReference type="STRING" id="1123384.AJ81_05485"/>
<keyword evidence="5 14" id="KW-0255">Endonuclease</keyword>
<evidence type="ECO:0000256" key="15">
    <source>
        <dbReference type="NCBIfam" id="TIGR00228"/>
    </source>
</evidence>
<feature type="binding site" evidence="14">
    <location>
        <position position="140"/>
    </location>
    <ligand>
        <name>Mg(2+)</name>
        <dbReference type="ChEBI" id="CHEBI:18420"/>
        <label>1</label>
    </ligand>
</feature>
<dbReference type="EMBL" id="CP007141">
    <property type="protein sequence ID" value="AJC73738.1"/>
    <property type="molecule type" value="Genomic_DNA"/>
</dbReference>
<evidence type="ECO:0000313" key="17">
    <source>
        <dbReference type="Proteomes" id="UP000077469"/>
    </source>
</evidence>
<keyword evidence="17" id="KW-1185">Reference proteome</keyword>
<evidence type="ECO:0000256" key="7">
    <source>
        <dbReference type="ARBA" id="ARBA00022801"/>
    </source>
</evidence>
<accession>A0A0X1KR01</accession>
<dbReference type="Proteomes" id="UP000077469">
    <property type="component" value="Chromosome"/>
</dbReference>
<organism evidence="16 17">
    <name type="scientific">Pseudothermotoga hypogea DSM 11164 = NBRC 106472</name>
    <dbReference type="NCBI Taxonomy" id="1123384"/>
    <lineage>
        <taxon>Bacteria</taxon>
        <taxon>Thermotogati</taxon>
        <taxon>Thermotogota</taxon>
        <taxon>Thermotogae</taxon>
        <taxon>Thermotogales</taxon>
        <taxon>Thermotogaceae</taxon>
        <taxon>Pseudothermotoga</taxon>
    </lineage>
</organism>
<dbReference type="InterPro" id="IPR012337">
    <property type="entry name" value="RNaseH-like_sf"/>
</dbReference>
<feature type="binding site" evidence="14">
    <location>
        <position position="7"/>
    </location>
    <ligand>
        <name>Mg(2+)</name>
        <dbReference type="ChEBI" id="CHEBI:18420"/>
        <label>1</label>
    </ligand>
</feature>
<dbReference type="PRINTS" id="PR00696">
    <property type="entry name" value="RSOLVASERUVC"/>
</dbReference>
<proteinExistence type="inferred from homology"/>
<evidence type="ECO:0000256" key="11">
    <source>
        <dbReference type="ARBA" id="ARBA00023204"/>
    </source>
</evidence>
<evidence type="ECO:0000256" key="14">
    <source>
        <dbReference type="HAMAP-Rule" id="MF_00034"/>
    </source>
</evidence>
<dbReference type="Pfam" id="PF02075">
    <property type="entry name" value="RuvC"/>
    <property type="match status" value="1"/>
</dbReference>
<keyword evidence="4 14" id="KW-0479">Metal-binding</keyword>
<feature type="active site" evidence="14">
    <location>
        <position position="140"/>
    </location>
</feature>
<dbReference type="InterPro" id="IPR002176">
    <property type="entry name" value="X-over_junc_endoDNase_RuvC"/>
</dbReference>
<keyword evidence="6 14" id="KW-0227">DNA damage</keyword>
<dbReference type="GO" id="GO:0048476">
    <property type="term" value="C:Holliday junction resolvase complex"/>
    <property type="evidence" value="ECO:0007669"/>
    <property type="project" value="UniProtKB-UniRule"/>
</dbReference>
<comment type="cofactor">
    <cofactor evidence="14">
        <name>Mg(2+)</name>
        <dbReference type="ChEBI" id="CHEBI:18420"/>
    </cofactor>
    <text evidence="14">Binds 2 Mg(2+) ion per subunit.</text>
</comment>
<dbReference type="GO" id="GO:0000287">
    <property type="term" value="F:magnesium ion binding"/>
    <property type="evidence" value="ECO:0007669"/>
    <property type="project" value="UniProtKB-UniRule"/>
</dbReference>
<comment type="subcellular location">
    <subcellularLocation>
        <location evidence="14">Cytoplasm</location>
    </subcellularLocation>
</comment>
<dbReference type="PATRIC" id="fig|1123384.7.peg.1086"/>
<protein>
    <recommendedName>
        <fullName evidence="14 15">Crossover junction endodeoxyribonuclease RuvC</fullName>
        <ecNumber evidence="14 15">3.1.21.10</ecNumber>
    </recommendedName>
    <alternativeName>
        <fullName evidence="14">Holliday junction nuclease RuvC</fullName>
    </alternativeName>
    <alternativeName>
        <fullName evidence="14">Holliday junction resolvase RuvC</fullName>
    </alternativeName>
</protein>
<evidence type="ECO:0000256" key="8">
    <source>
        <dbReference type="ARBA" id="ARBA00022842"/>
    </source>
</evidence>
<evidence type="ECO:0000313" key="16">
    <source>
        <dbReference type="EMBL" id="AJC73738.1"/>
    </source>
</evidence>
<evidence type="ECO:0000256" key="12">
    <source>
        <dbReference type="ARBA" id="ARBA00029354"/>
    </source>
</evidence>
<dbReference type="CDD" id="cd16962">
    <property type="entry name" value="RuvC"/>
    <property type="match status" value="1"/>
</dbReference>
<feature type="binding site" evidence="14">
    <location>
        <position position="67"/>
    </location>
    <ligand>
        <name>Mg(2+)</name>
        <dbReference type="ChEBI" id="CHEBI:18420"/>
        <label>2</label>
    </ligand>
</feature>
<dbReference type="NCBIfam" id="TIGR00228">
    <property type="entry name" value="ruvC"/>
    <property type="match status" value="1"/>
</dbReference>
<dbReference type="SUPFAM" id="SSF53098">
    <property type="entry name" value="Ribonuclease H-like"/>
    <property type="match status" value="1"/>
</dbReference>
<dbReference type="OrthoDB" id="9805499at2"/>
<evidence type="ECO:0000256" key="6">
    <source>
        <dbReference type="ARBA" id="ARBA00022763"/>
    </source>
</evidence>
<keyword evidence="9 14" id="KW-0238">DNA-binding</keyword>
<dbReference type="PANTHER" id="PTHR30194:SF3">
    <property type="entry name" value="CROSSOVER JUNCTION ENDODEOXYRIBONUCLEASE RUVC"/>
    <property type="match status" value="1"/>
</dbReference>
<name>A0A0X1KR01_9THEM</name>
<evidence type="ECO:0000256" key="1">
    <source>
        <dbReference type="ARBA" id="ARBA00009518"/>
    </source>
</evidence>
<keyword evidence="10 14" id="KW-0233">DNA recombination</keyword>
<keyword evidence="3 14" id="KW-0540">Nuclease</keyword>
<feature type="active site" evidence="14">
    <location>
        <position position="67"/>
    </location>
</feature>
<keyword evidence="7 14" id="KW-0378">Hydrolase</keyword>
<dbReference type="Gene3D" id="3.30.420.10">
    <property type="entry name" value="Ribonuclease H-like superfamily/Ribonuclease H"/>
    <property type="match status" value="1"/>
</dbReference>
<dbReference type="HAMAP" id="MF_00034">
    <property type="entry name" value="RuvC"/>
    <property type="match status" value="1"/>
</dbReference>
<dbReference type="PaxDb" id="1123384-AJ81_05485"/>
<evidence type="ECO:0000256" key="4">
    <source>
        <dbReference type="ARBA" id="ARBA00022723"/>
    </source>
</evidence>
<dbReference type="EC" id="3.1.21.10" evidence="14 15"/>
<dbReference type="KEGG" id="phy:AJ81_05485"/>
<dbReference type="GO" id="GO:0006310">
    <property type="term" value="P:DNA recombination"/>
    <property type="evidence" value="ECO:0007669"/>
    <property type="project" value="UniProtKB-UniRule"/>
</dbReference>
<evidence type="ECO:0000256" key="2">
    <source>
        <dbReference type="ARBA" id="ARBA00022490"/>
    </source>
</evidence>
<evidence type="ECO:0000256" key="13">
    <source>
        <dbReference type="ARBA" id="ARBA00065075"/>
    </source>
</evidence>
<dbReference type="RefSeq" id="WP_031505201.1">
    <property type="nucleotide sequence ID" value="NC_022795.1"/>
</dbReference>
<dbReference type="PANTHER" id="PTHR30194">
    <property type="entry name" value="CROSSOVER JUNCTION ENDODEOXYRIBONUCLEASE RUVC"/>
    <property type="match status" value="1"/>
</dbReference>